<evidence type="ECO:0000313" key="9">
    <source>
        <dbReference type="EMBL" id="TMV12909.1"/>
    </source>
</evidence>
<keyword evidence="4" id="KW-0067">ATP-binding</keyword>
<dbReference type="EMBL" id="VCPC01000002">
    <property type="protein sequence ID" value="TMV12909.1"/>
    <property type="molecule type" value="Genomic_DNA"/>
</dbReference>
<dbReference type="PRINTS" id="PR00368">
    <property type="entry name" value="FADPNR"/>
</dbReference>
<proteinExistence type="predicted"/>
<dbReference type="Pfam" id="PF02769">
    <property type="entry name" value="AIRS_C"/>
    <property type="match status" value="1"/>
</dbReference>
<evidence type="ECO:0000256" key="5">
    <source>
        <dbReference type="ARBA" id="ARBA00023266"/>
    </source>
</evidence>
<dbReference type="NCBIfam" id="TIGR03169">
    <property type="entry name" value="Nterm_to_SelD"/>
    <property type="match status" value="1"/>
</dbReference>
<comment type="caution">
    <text evidence="9">The sequence shown here is derived from an EMBL/GenBank/DDBJ whole genome shotgun (WGS) entry which is preliminary data.</text>
</comment>
<feature type="domain" description="PurM-like N-terminal" evidence="6">
    <location>
        <begin position="428"/>
        <end position="536"/>
    </location>
</feature>
<dbReference type="InterPro" id="IPR004536">
    <property type="entry name" value="SPS/SelD"/>
</dbReference>
<feature type="domain" description="FAD/NAD(P)-binding" evidence="8">
    <location>
        <begin position="11"/>
        <end position="300"/>
    </location>
</feature>
<evidence type="ECO:0000256" key="2">
    <source>
        <dbReference type="ARBA" id="ARBA00022741"/>
    </source>
</evidence>
<dbReference type="InterPro" id="IPR010918">
    <property type="entry name" value="PurM-like_C_dom"/>
</dbReference>
<dbReference type="InterPro" id="IPR017584">
    <property type="entry name" value="Pyridine_nucleo_diS_OxRdtase_N"/>
</dbReference>
<dbReference type="SUPFAM" id="SSF55326">
    <property type="entry name" value="PurM N-terminal domain-like"/>
    <property type="match status" value="1"/>
</dbReference>
<protein>
    <submittedName>
        <fullName evidence="9">Selenide, water dikinase SelD</fullName>
        <ecNumber evidence="9">2.7.9.3</ecNumber>
    </submittedName>
</protein>
<dbReference type="PANTHER" id="PTHR10256">
    <property type="entry name" value="SELENIDE, WATER DIKINASE"/>
    <property type="match status" value="1"/>
</dbReference>
<keyword evidence="3" id="KW-0418">Kinase</keyword>
<dbReference type="SUPFAM" id="SSF51905">
    <property type="entry name" value="FAD/NAD(P)-binding domain"/>
    <property type="match status" value="2"/>
</dbReference>
<evidence type="ECO:0000313" key="10">
    <source>
        <dbReference type="Proteomes" id="UP001191082"/>
    </source>
</evidence>
<sequence>MNGAPLPLTHDIVLIGGGHTHALVLRRWGMSPLAGARLTLITPEPTATYSGMLPGHIAGHYPRAALDIDLVRLARHAGARLILGAAEGIDREARQIHVPGRPPIGYDLCALDIGVTSAMPALPGFPEHAVPAKPLGLFAARWQAFCKGSGPAQVVVIGAGIAGAELALAMAHALRQRGRAGGVTLVDSADALAATGPRARHRLLSELTQQGVTLIEQAQITEITGDAVTLADGRTLPADFISGAAGARPAPWLHATGLHLTDGFVTVDAQLQTSDPAIWATGDCAHLSHAPRPKAGVFAVREAPVLFHNLRAALTKAGPRRYHPQSDYLKLISLGRKSALADRFGLAPVGRLMWCWKDRIDQRFMARFSDLPKMPRPKLPRNHTSALAEAVGDAPMCGGCGAKVGRDTLRAALGTPHLNRPDITPLPGDDAALMTTGTVQQVMTSDHLRALTDDPVLMTRIAAHHALGDIWAMAAQPQAATATLILPRQSEPLMARQLSEIMTTAHEVMRAAGAEIVGGHTSVGDELTIGFTLTGLCPHPPVALKGARPGDRLILTKPIGSGVLMAAEMQRRAPGADVAAAYAQMTHSQGTASALLAQAHAMTDVTGFGLAGHLLNICDASGCAATLTLSPALFLQGAEALARAGIRSTLYPQNRAQAPYLPGLAAPDDVHRIDLLFDPQTAGGLLAAVHPDTAQPTLSALTKAGYPALLIGTIADGPPRLTIAPPSPS</sequence>
<dbReference type="InterPro" id="IPR023753">
    <property type="entry name" value="FAD/NAD-binding_dom"/>
</dbReference>
<dbReference type="InterPro" id="IPR036921">
    <property type="entry name" value="PurM-like_N_sf"/>
</dbReference>
<evidence type="ECO:0000259" key="8">
    <source>
        <dbReference type="Pfam" id="PF07992"/>
    </source>
</evidence>
<keyword evidence="10" id="KW-1185">Reference proteome</keyword>
<organism evidence="9 10">
    <name type="scientific">Arenibacterium halophilum</name>
    <dbReference type="NCBI Taxonomy" id="2583821"/>
    <lineage>
        <taxon>Bacteria</taxon>
        <taxon>Pseudomonadati</taxon>
        <taxon>Pseudomonadota</taxon>
        <taxon>Alphaproteobacteria</taxon>
        <taxon>Rhodobacterales</taxon>
        <taxon>Paracoccaceae</taxon>
        <taxon>Arenibacterium</taxon>
    </lineage>
</organism>
<dbReference type="InterPro" id="IPR016188">
    <property type="entry name" value="PurM-like_N"/>
</dbReference>
<dbReference type="RefSeq" id="WP_138863465.1">
    <property type="nucleotide sequence ID" value="NZ_VCPC01000002.1"/>
</dbReference>
<dbReference type="Gene3D" id="3.90.650.10">
    <property type="entry name" value="PurM-like C-terminal domain"/>
    <property type="match status" value="1"/>
</dbReference>
<reference evidence="9 10" key="1">
    <citation type="submission" date="2019-05" db="EMBL/GenBank/DDBJ databases">
        <title>Marivita sp. nov. isolated from sea sediment.</title>
        <authorList>
            <person name="Kim W."/>
        </authorList>
    </citation>
    <scope>NUCLEOTIDE SEQUENCE [LARGE SCALE GENOMIC DNA]</scope>
    <source>
        <strain evidence="9 10">CAU 1492</strain>
    </source>
</reference>
<dbReference type="Pfam" id="PF00586">
    <property type="entry name" value="AIRS"/>
    <property type="match status" value="1"/>
</dbReference>
<dbReference type="InterPro" id="IPR036188">
    <property type="entry name" value="FAD/NAD-bd_sf"/>
</dbReference>
<gene>
    <name evidence="9" type="primary">selD</name>
    <name evidence="9" type="ORF">FGK64_08910</name>
</gene>
<keyword evidence="2" id="KW-0547">Nucleotide-binding</keyword>
<dbReference type="Gene3D" id="3.50.50.100">
    <property type="match status" value="1"/>
</dbReference>
<keyword evidence="5" id="KW-0711">Selenium</keyword>
<dbReference type="NCBIfam" id="TIGR00476">
    <property type="entry name" value="selD"/>
    <property type="match status" value="1"/>
</dbReference>
<dbReference type="Gene3D" id="3.30.1330.10">
    <property type="entry name" value="PurM-like, N-terminal domain"/>
    <property type="match status" value="1"/>
</dbReference>
<accession>A0ABY2XAB5</accession>
<feature type="domain" description="PurM-like C-terminal" evidence="7">
    <location>
        <begin position="548"/>
        <end position="718"/>
    </location>
</feature>
<dbReference type="Pfam" id="PF07992">
    <property type="entry name" value="Pyr_redox_2"/>
    <property type="match status" value="1"/>
</dbReference>
<name>A0ABY2XAB5_9RHOB</name>
<evidence type="ECO:0000259" key="7">
    <source>
        <dbReference type="Pfam" id="PF02769"/>
    </source>
</evidence>
<dbReference type="GO" id="GO:0004756">
    <property type="term" value="F:selenide, water dikinase activity"/>
    <property type="evidence" value="ECO:0007669"/>
    <property type="project" value="UniProtKB-EC"/>
</dbReference>
<dbReference type="CDD" id="cd02195">
    <property type="entry name" value="SelD"/>
    <property type="match status" value="1"/>
</dbReference>
<evidence type="ECO:0000259" key="6">
    <source>
        <dbReference type="Pfam" id="PF00586"/>
    </source>
</evidence>
<evidence type="ECO:0000256" key="3">
    <source>
        <dbReference type="ARBA" id="ARBA00022777"/>
    </source>
</evidence>
<dbReference type="Proteomes" id="UP001191082">
    <property type="component" value="Unassembled WGS sequence"/>
</dbReference>
<dbReference type="PANTHER" id="PTHR10256:SF0">
    <property type="entry name" value="INACTIVE SELENIDE, WATER DIKINASE-LIKE PROTEIN-RELATED"/>
    <property type="match status" value="1"/>
</dbReference>
<dbReference type="SUPFAM" id="SSF56042">
    <property type="entry name" value="PurM C-terminal domain-like"/>
    <property type="match status" value="1"/>
</dbReference>
<evidence type="ECO:0000256" key="4">
    <source>
        <dbReference type="ARBA" id="ARBA00022840"/>
    </source>
</evidence>
<dbReference type="EC" id="2.7.9.3" evidence="9"/>
<keyword evidence="1 9" id="KW-0808">Transferase</keyword>
<dbReference type="InterPro" id="IPR036676">
    <property type="entry name" value="PurM-like_C_sf"/>
</dbReference>
<evidence type="ECO:0000256" key="1">
    <source>
        <dbReference type="ARBA" id="ARBA00022679"/>
    </source>
</evidence>